<reference evidence="2 3" key="1">
    <citation type="journal article" date="2018" name="Front. Plant Sci.">
        <title>Red Clover (Trifolium pratense) and Zigzag Clover (T. medium) - A Picture of Genomic Similarities and Differences.</title>
        <authorList>
            <person name="Dluhosova J."/>
            <person name="Istvanek J."/>
            <person name="Nedelnik J."/>
            <person name="Repkova J."/>
        </authorList>
    </citation>
    <scope>NUCLEOTIDE SEQUENCE [LARGE SCALE GENOMIC DNA]</scope>
    <source>
        <strain evidence="3">cv. 10/8</strain>
        <tissue evidence="2">Leaf</tissue>
    </source>
</reference>
<name>A0A392RY82_9FABA</name>
<accession>A0A392RY82</accession>
<sequence>MLQSHQPYSKEGGSGARKRSSYSEDTIDMHFGIGEV</sequence>
<dbReference type="Proteomes" id="UP000265520">
    <property type="component" value="Unassembled WGS sequence"/>
</dbReference>
<feature type="non-terminal residue" evidence="2">
    <location>
        <position position="36"/>
    </location>
</feature>
<evidence type="ECO:0000256" key="1">
    <source>
        <dbReference type="SAM" id="MobiDB-lite"/>
    </source>
</evidence>
<dbReference type="EMBL" id="LXQA010294087">
    <property type="protein sequence ID" value="MCI41591.1"/>
    <property type="molecule type" value="Genomic_DNA"/>
</dbReference>
<organism evidence="2 3">
    <name type="scientific">Trifolium medium</name>
    <dbReference type="NCBI Taxonomy" id="97028"/>
    <lineage>
        <taxon>Eukaryota</taxon>
        <taxon>Viridiplantae</taxon>
        <taxon>Streptophyta</taxon>
        <taxon>Embryophyta</taxon>
        <taxon>Tracheophyta</taxon>
        <taxon>Spermatophyta</taxon>
        <taxon>Magnoliopsida</taxon>
        <taxon>eudicotyledons</taxon>
        <taxon>Gunneridae</taxon>
        <taxon>Pentapetalae</taxon>
        <taxon>rosids</taxon>
        <taxon>fabids</taxon>
        <taxon>Fabales</taxon>
        <taxon>Fabaceae</taxon>
        <taxon>Papilionoideae</taxon>
        <taxon>50 kb inversion clade</taxon>
        <taxon>NPAAA clade</taxon>
        <taxon>Hologalegina</taxon>
        <taxon>IRL clade</taxon>
        <taxon>Trifolieae</taxon>
        <taxon>Trifolium</taxon>
    </lineage>
</organism>
<evidence type="ECO:0000313" key="2">
    <source>
        <dbReference type="EMBL" id="MCI41591.1"/>
    </source>
</evidence>
<feature type="region of interest" description="Disordered" evidence="1">
    <location>
        <begin position="1"/>
        <end position="36"/>
    </location>
</feature>
<dbReference type="AlphaFoldDB" id="A0A392RY82"/>
<protein>
    <submittedName>
        <fullName evidence="2">Uncharacterized protein</fullName>
    </submittedName>
</protein>
<comment type="caution">
    <text evidence="2">The sequence shown here is derived from an EMBL/GenBank/DDBJ whole genome shotgun (WGS) entry which is preliminary data.</text>
</comment>
<keyword evidence="3" id="KW-1185">Reference proteome</keyword>
<proteinExistence type="predicted"/>
<evidence type="ECO:0000313" key="3">
    <source>
        <dbReference type="Proteomes" id="UP000265520"/>
    </source>
</evidence>